<dbReference type="InterPro" id="IPR037682">
    <property type="entry name" value="TonB_C"/>
</dbReference>
<dbReference type="RefSeq" id="WP_055172326.1">
    <property type="nucleotide sequence ID" value="NZ_CAXSLD010000001.1"/>
</dbReference>
<dbReference type="InterPro" id="IPR027991">
    <property type="entry name" value="DUF4488"/>
</dbReference>
<dbReference type="Pfam" id="PF03544">
    <property type="entry name" value="TonB_C"/>
    <property type="match status" value="1"/>
</dbReference>
<dbReference type="InterPro" id="IPR006260">
    <property type="entry name" value="TonB/TolA_C"/>
</dbReference>
<evidence type="ECO:0000256" key="10">
    <source>
        <dbReference type="SAM" id="SignalP"/>
    </source>
</evidence>
<dbReference type="STRING" id="47678.ERS852494_02565"/>
<reference evidence="19 20" key="2">
    <citation type="submission" date="2018-08" db="EMBL/GenBank/DDBJ databases">
        <title>A genome reference for cultivated species of the human gut microbiota.</title>
        <authorList>
            <person name="Zou Y."/>
            <person name="Xue W."/>
            <person name="Luo G."/>
        </authorList>
    </citation>
    <scope>NUCLEOTIDE SEQUENCE [LARGE SCALE GENOMIC DNA]</scope>
    <source>
        <strain evidence="16 19">AM16-49B</strain>
        <strain evidence="15 20">AM31-16AC</strain>
    </source>
</reference>
<evidence type="ECO:0000259" key="11">
    <source>
        <dbReference type="PROSITE" id="PS52015"/>
    </source>
</evidence>
<keyword evidence="7" id="KW-0653">Protein transport</keyword>
<dbReference type="Proteomes" id="UP000284689">
    <property type="component" value="Unassembled WGS sequence"/>
</dbReference>
<comment type="subcellular location">
    <subcellularLocation>
        <location evidence="1">Cell inner membrane</location>
        <topology evidence="1">Single-pass membrane protein</topology>
        <orientation evidence="1">Periplasmic side</orientation>
    </subcellularLocation>
</comment>
<dbReference type="Proteomes" id="UP000283512">
    <property type="component" value="Unassembled WGS sequence"/>
</dbReference>
<keyword evidence="6" id="KW-0812">Transmembrane</keyword>
<dbReference type="GO" id="GO:0098797">
    <property type="term" value="C:plasma membrane protein complex"/>
    <property type="evidence" value="ECO:0007669"/>
    <property type="project" value="TreeGrafter"/>
</dbReference>
<dbReference type="InterPro" id="IPR051045">
    <property type="entry name" value="TonB-dependent_transducer"/>
</dbReference>
<feature type="chain" id="PRO_5014252881" evidence="10">
    <location>
        <begin position="22"/>
        <end position="287"/>
    </location>
</feature>
<sequence length="287" mass="32274">MKKFAFSFLVLIWICSNIQMAAQEKMLQVREDGVYMYVDQMPVYPKGQEGIMQYIAKTVKYPAYARAKGASGTVLVQFVIKKNGKTSQFEVVRGVDPLLDEEALRVVKGIPGKWVPGREKGKKVPVSYTIPVSFRLSGENNSSSSNEGLKVNKNIKASLEGVWQICTHVEPLGYGKFDIQTGPYMKILSSDKNFFNIHLAITDERAVITAMGTYAQTSDCTYVEKIFKSITDPELTGADSKLKFEFISENLLQISYQLPGRPLPSKEIWVRVIQPNLKQPELFPQTL</sequence>
<feature type="signal peptide" evidence="10">
    <location>
        <begin position="1"/>
        <end position="21"/>
    </location>
</feature>
<comment type="similarity">
    <text evidence="2">Belongs to the TonB family.</text>
</comment>
<dbReference type="Proteomes" id="UP000095725">
    <property type="component" value="Unassembled WGS sequence"/>
</dbReference>
<evidence type="ECO:0000313" key="19">
    <source>
        <dbReference type="Proteomes" id="UP000283512"/>
    </source>
</evidence>
<dbReference type="GO" id="GO:0031992">
    <property type="term" value="F:energy transducer activity"/>
    <property type="evidence" value="ECO:0007669"/>
    <property type="project" value="TreeGrafter"/>
</dbReference>
<evidence type="ECO:0000313" key="20">
    <source>
        <dbReference type="Proteomes" id="UP000284689"/>
    </source>
</evidence>
<dbReference type="SUPFAM" id="SSF74653">
    <property type="entry name" value="TolA/TonB C-terminal domain"/>
    <property type="match status" value="1"/>
</dbReference>
<proteinExistence type="inferred from homology"/>
<gene>
    <name evidence="16" type="ORF">DW190_00190</name>
    <name evidence="15" type="ORF">DW794_10260</name>
    <name evidence="12" type="ORF">ERS852494_02565</name>
    <name evidence="13" type="ORF">ERS852558_03023</name>
    <name evidence="14" type="ORF">Q4469_07800</name>
</gene>
<evidence type="ECO:0000256" key="1">
    <source>
        <dbReference type="ARBA" id="ARBA00004383"/>
    </source>
</evidence>
<dbReference type="PANTHER" id="PTHR33446:SF2">
    <property type="entry name" value="PROTEIN TONB"/>
    <property type="match status" value="1"/>
</dbReference>
<dbReference type="PANTHER" id="PTHR33446">
    <property type="entry name" value="PROTEIN TONB-RELATED"/>
    <property type="match status" value="1"/>
</dbReference>
<keyword evidence="8" id="KW-1133">Transmembrane helix</keyword>
<reference evidence="14" key="3">
    <citation type="submission" date="2023-07" db="EMBL/GenBank/DDBJ databases">
        <title>Whole Genome Sequencing of Colonoscopy isolates.</title>
        <authorList>
            <person name="Surve S.V."/>
            <person name="Valls R.A."/>
            <person name="Barrak K.E."/>
            <person name="Gardner T.B."/>
            <person name="O'Toole G.A."/>
        </authorList>
    </citation>
    <scope>NUCLEOTIDE SEQUENCE</scope>
    <source>
        <strain evidence="14">GP0119</strain>
    </source>
</reference>
<dbReference type="Pfam" id="PF14869">
    <property type="entry name" value="DUF4488"/>
    <property type="match status" value="1"/>
</dbReference>
<dbReference type="Gene3D" id="3.30.1150.10">
    <property type="match status" value="1"/>
</dbReference>
<dbReference type="Proteomes" id="UP001170023">
    <property type="component" value="Unassembled WGS sequence"/>
</dbReference>
<evidence type="ECO:0000313" key="16">
    <source>
        <dbReference type="EMBL" id="RHH94726.1"/>
    </source>
</evidence>
<protein>
    <submittedName>
        <fullName evidence="13 14">TonB</fullName>
    </submittedName>
</protein>
<evidence type="ECO:0000256" key="5">
    <source>
        <dbReference type="ARBA" id="ARBA00022519"/>
    </source>
</evidence>
<evidence type="ECO:0000313" key="17">
    <source>
        <dbReference type="Proteomes" id="UP000095657"/>
    </source>
</evidence>
<evidence type="ECO:0000256" key="3">
    <source>
        <dbReference type="ARBA" id="ARBA00022448"/>
    </source>
</evidence>
<evidence type="ECO:0000256" key="8">
    <source>
        <dbReference type="ARBA" id="ARBA00022989"/>
    </source>
</evidence>
<evidence type="ECO:0000313" key="15">
    <source>
        <dbReference type="EMBL" id="RHD48230.1"/>
    </source>
</evidence>
<dbReference type="EMBL" id="QSJD01000014">
    <property type="protein sequence ID" value="RHD48230.1"/>
    <property type="molecule type" value="Genomic_DNA"/>
</dbReference>
<dbReference type="EMBL" id="JAUONL010000004">
    <property type="protein sequence ID" value="MDO6357593.1"/>
    <property type="molecule type" value="Genomic_DNA"/>
</dbReference>
<evidence type="ECO:0000256" key="9">
    <source>
        <dbReference type="ARBA" id="ARBA00023136"/>
    </source>
</evidence>
<dbReference type="AlphaFoldDB" id="A0A174VX50"/>
<keyword evidence="4" id="KW-1003">Cell membrane</keyword>
<feature type="domain" description="TonB C-terminal" evidence="11">
    <location>
        <begin position="46"/>
        <end position="143"/>
    </location>
</feature>
<dbReference type="Proteomes" id="UP000095657">
    <property type="component" value="Unassembled WGS sequence"/>
</dbReference>
<evidence type="ECO:0000256" key="2">
    <source>
        <dbReference type="ARBA" id="ARBA00006555"/>
    </source>
</evidence>
<keyword evidence="5" id="KW-0997">Cell inner membrane</keyword>
<evidence type="ECO:0000256" key="4">
    <source>
        <dbReference type="ARBA" id="ARBA00022475"/>
    </source>
</evidence>
<accession>A0A174VX50</accession>
<dbReference type="GO" id="GO:0055085">
    <property type="term" value="P:transmembrane transport"/>
    <property type="evidence" value="ECO:0007669"/>
    <property type="project" value="InterPro"/>
</dbReference>
<dbReference type="EMBL" id="CZAI01000005">
    <property type="protein sequence ID" value="CUP56753.1"/>
    <property type="molecule type" value="Genomic_DNA"/>
</dbReference>
<keyword evidence="9" id="KW-0472">Membrane</keyword>
<keyword evidence="10" id="KW-0732">Signal</keyword>
<dbReference type="EMBL" id="CZBL01000013">
    <property type="protein sequence ID" value="CUQ39484.1"/>
    <property type="molecule type" value="Genomic_DNA"/>
</dbReference>
<evidence type="ECO:0000313" key="12">
    <source>
        <dbReference type="EMBL" id="CUP56753.1"/>
    </source>
</evidence>
<dbReference type="GO" id="GO:0015031">
    <property type="term" value="P:protein transport"/>
    <property type="evidence" value="ECO:0007669"/>
    <property type="project" value="UniProtKB-KW"/>
</dbReference>
<keyword evidence="3" id="KW-0813">Transport</keyword>
<evidence type="ECO:0000313" key="14">
    <source>
        <dbReference type="EMBL" id="MDO6357593.1"/>
    </source>
</evidence>
<evidence type="ECO:0000313" key="13">
    <source>
        <dbReference type="EMBL" id="CUQ39484.1"/>
    </source>
</evidence>
<evidence type="ECO:0000313" key="18">
    <source>
        <dbReference type="Proteomes" id="UP000095725"/>
    </source>
</evidence>
<dbReference type="EMBL" id="QRKD01000001">
    <property type="protein sequence ID" value="RHH94726.1"/>
    <property type="molecule type" value="Genomic_DNA"/>
</dbReference>
<dbReference type="PROSITE" id="PS52015">
    <property type="entry name" value="TONB_CTD"/>
    <property type="match status" value="1"/>
</dbReference>
<evidence type="ECO:0000256" key="7">
    <source>
        <dbReference type="ARBA" id="ARBA00022927"/>
    </source>
</evidence>
<organism evidence="13 18">
    <name type="scientific">Bacteroides caccae</name>
    <dbReference type="NCBI Taxonomy" id="47678"/>
    <lineage>
        <taxon>Bacteria</taxon>
        <taxon>Pseudomonadati</taxon>
        <taxon>Bacteroidota</taxon>
        <taxon>Bacteroidia</taxon>
        <taxon>Bacteroidales</taxon>
        <taxon>Bacteroidaceae</taxon>
        <taxon>Bacteroides</taxon>
    </lineage>
</organism>
<reference evidence="17 18" key="1">
    <citation type="submission" date="2015-09" db="EMBL/GenBank/DDBJ databases">
        <authorList>
            <consortium name="Pathogen Informatics"/>
        </authorList>
    </citation>
    <scope>NUCLEOTIDE SEQUENCE [LARGE SCALE GENOMIC DNA]</scope>
    <source>
        <strain evidence="12 17">2789STDY5834880</strain>
        <strain evidence="13 18">2789STDY5834946</strain>
    </source>
</reference>
<name>A0A174VX50_9BACE</name>
<dbReference type="NCBIfam" id="TIGR01352">
    <property type="entry name" value="tonB_Cterm"/>
    <property type="match status" value="1"/>
</dbReference>
<evidence type="ECO:0000256" key="6">
    <source>
        <dbReference type="ARBA" id="ARBA00022692"/>
    </source>
</evidence>
<dbReference type="Gene3D" id="2.40.128.490">
    <property type="entry name" value="Uncharacterised protein PF14869, DUF4488"/>
    <property type="match status" value="1"/>
</dbReference>